<dbReference type="Pfam" id="PF01510">
    <property type="entry name" value="Amidase_2"/>
    <property type="match status" value="1"/>
</dbReference>
<dbReference type="PANTHER" id="PTHR30417">
    <property type="entry name" value="N-ACETYLMURAMOYL-L-ALANINE AMIDASE AMID"/>
    <property type="match status" value="1"/>
</dbReference>
<proteinExistence type="predicted"/>
<accession>A0ABQ2EA91</accession>
<sequence length="345" mass="37242">MTGLSTARLPLDPLHPDHEMYQRLLAGVAALDRWEPAQASNLAAALYADLRAKQPHMLASDLGRVLAGDPMAQRPSLFAAPRSGYHAHTSDPAILLFSTPITAADHPASQTLMPFGRHTTIDHTGYLTDPGITRTPISAISHAPMPQVNGVVLHRTESSTAASTLSTWRARDAGTGAHFLIDRDGTIHQTVSVNRQAWHVGAIRSRGEVEGTITMDDRRELDAARNGQAEWRGPAVRAVSRIESSRPYPERYPGNADSIGIEVVGRYHPATQRWDDPTPEQTAAINLLMESLQRNFGLTDEDVYEHDAISRKTPGEGAGLYVPAPPGLGPDAADAGRVPVAGPQR</sequence>
<dbReference type="InterPro" id="IPR036505">
    <property type="entry name" value="Amidase/PGRP_sf"/>
</dbReference>
<evidence type="ECO:0000313" key="7">
    <source>
        <dbReference type="EMBL" id="GGK03335.1"/>
    </source>
</evidence>
<dbReference type="Gene3D" id="3.40.80.10">
    <property type="entry name" value="Peptidoglycan recognition protein-like"/>
    <property type="match status" value="1"/>
</dbReference>
<keyword evidence="4" id="KW-0961">Cell wall biogenesis/degradation</keyword>
<dbReference type="InterPro" id="IPR002502">
    <property type="entry name" value="Amidase_domain"/>
</dbReference>
<dbReference type="InterPro" id="IPR051206">
    <property type="entry name" value="NAMLAA_amidase_2"/>
</dbReference>
<keyword evidence="8" id="KW-1185">Reference proteome</keyword>
<dbReference type="EC" id="3.5.1.28" evidence="2"/>
<evidence type="ECO:0000256" key="3">
    <source>
        <dbReference type="ARBA" id="ARBA00022801"/>
    </source>
</evidence>
<name>A0ABQ2EA91_9GAMM</name>
<dbReference type="SMART" id="SM00644">
    <property type="entry name" value="Ami_2"/>
    <property type="match status" value="1"/>
</dbReference>
<keyword evidence="3" id="KW-0378">Hydrolase</keyword>
<protein>
    <recommendedName>
        <fullName evidence="2">N-acetylmuramoyl-L-alanine amidase</fullName>
        <ecNumber evidence="2">3.5.1.28</ecNumber>
    </recommendedName>
</protein>
<evidence type="ECO:0000259" key="6">
    <source>
        <dbReference type="SMART" id="SM00644"/>
    </source>
</evidence>
<dbReference type="EMBL" id="BMME01000001">
    <property type="protein sequence ID" value="GGK03335.1"/>
    <property type="molecule type" value="Genomic_DNA"/>
</dbReference>
<evidence type="ECO:0000256" key="1">
    <source>
        <dbReference type="ARBA" id="ARBA00001561"/>
    </source>
</evidence>
<dbReference type="CDD" id="cd06583">
    <property type="entry name" value="PGRP"/>
    <property type="match status" value="1"/>
</dbReference>
<gene>
    <name evidence="7" type="ORF">GCM10011394_10510</name>
</gene>
<feature type="region of interest" description="Disordered" evidence="5">
    <location>
        <begin position="311"/>
        <end position="345"/>
    </location>
</feature>
<feature type="domain" description="N-acetylmuramoyl-L-alanine amidase" evidence="6">
    <location>
        <begin position="137"/>
        <end position="315"/>
    </location>
</feature>
<evidence type="ECO:0000256" key="2">
    <source>
        <dbReference type="ARBA" id="ARBA00011901"/>
    </source>
</evidence>
<evidence type="ECO:0000256" key="4">
    <source>
        <dbReference type="ARBA" id="ARBA00023316"/>
    </source>
</evidence>
<dbReference type="SUPFAM" id="SSF55846">
    <property type="entry name" value="N-acetylmuramoyl-L-alanine amidase-like"/>
    <property type="match status" value="1"/>
</dbReference>
<dbReference type="PANTHER" id="PTHR30417:SF1">
    <property type="entry name" value="N-ACETYLMURAMOYL-L-ALANINE AMIDASE AMID"/>
    <property type="match status" value="1"/>
</dbReference>
<reference evidence="8" key="1">
    <citation type="journal article" date="2019" name="Int. J. Syst. Evol. Microbiol.">
        <title>The Global Catalogue of Microorganisms (GCM) 10K type strain sequencing project: providing services to taxonomists for standard genome sequencing and annotation.</title>
        <authorList>
            <consortium name="The Broad Institute Genomics Platform"/>
            <consortium name="The Broad Institute Genome Sequencing Center for Infectious Disease"/>
            <person name="Wu L."/>
            <person name="Ma J."/>
        </authorList>
    </citation>
    <scope>NUCLEOTIDE SEQUENCE [LARGE SCALE GENOMIC DNA]</scope>
    <source>
        <strain evidence="8">CGMCC 1.8985</strain>
    </source>
</reference>
<evidence type="ECO:0000256" key="5">
    <source>
        <dbReference type="SAM" id="MobiDB-lite"/>
    </source>
</evidence>
<dbReference type="Proteomes" id="UP000599009">
    <property type="component" value="Unassembled WGS sequence"/>
</dbReference>
<organism evidence="7 8">
    <name type="scientific">Luteimonas terricola</name>
    <dbReference type="NCBI Taxonomy" id="645597"/>
    <lineage>
        <taxon>Bacteria</taxon>
        <taxon>Pseudomonadati</taxon>
        <taxon>Pseudomonadota</taxon>
        <taxon>Gammaproteobacteria</taxon>
        <taxon>Lysobacterales</taxon>
        <taxon>Lysobacteraceae</taxon>
        <taxon>Luteimonas</taxon>
    </lineage>
</organism>
<comment type="catalytic activity">
    <reaction evidence="1">
        <text>Hydrolyzes the link between N-acetylmuramoyl residues and L-amino acid residues in certain cell-wall glycopeptides.</text>
        <dbReference type="EC" id="3.5.1.28"/>
    </reaction>
</comment>
<evidence type="ECO:0000313" key="8">
    <source>
        <dbReference type="Proteomes" id="UP000599009"/>
    </source>
</evidence>
<comment type="caution">
    <text evidence="7">The sequence shown here is derived from an EMBL/GenBank/DDBJ whole genome shotgun (WGS) entry which is preliminary data.</text>
</comment>